<dbReference type="GO" id="GO:0005730">
    <property type="term" value="C:nucleolus"/>
    <property type="evidence" value="ECO:0007669"/>
    <property type="project" value="UniProtKB-SubCell"/>
</dbReference>
<comment type="subcellular location">
    <subcellularLocation>
        <location evidence="1">Nucleus</location>
        <location evidence="1">Nucleolus</location>
    </subcellularLocation>
</comment>
<comment type="similarity">
    <text evidence="2">Belongs to the EBP2 family.</text>
</comment>
<evidence type="ECO:0000256" key="5">
    <source>
        <dbReference type="ARBA" id="ARBA00023242"/>
    </source>
</evidence>
<feature type="compositionally biased region" description="Gly residues" evidence="6">
    <location>
        <begin position="424"/>
        <end position="447"/>
    </location>
</feature>
<name>A0A4U0XBN6_9PEZI</name>
<dbReference type="Proteomes" id="UP000308768">
    <property type="component" value="Unassembled WGS sequence"/>
</dbReference>
<reference evidence="7 8" key="1">
    <citation type="submission" date="2017-03" db="EMBL/GenBank/DDBJ databases">
        <title>Genomes of endolithic fungi from Antarctica.</title>
        <authorList>
            <person name="Coleine C."/>
            <person name="Masonjones S."/>
            <person name="Stajich J.E."/>
        </authorList>
    </citation>
    <scope>NUCLEOTIDE SEQUENCE [LARGE SCALE GENOMIC DNA]</scope>
    <source>
        <strain evidence="7 8">CCFEE 5187</strain>
    </source>
</reference>
<feature type="compositionally biased region" description="Acidic residues" evidence="6">
    <location>
        <begin position="106"/>
        <end position="118"/>
    </location>
</feature>
<evidence type="ECO:0000256" key="4">
    <source>
        <dbReference type="ARBA" id="ARBA00023054"/>
    </source>
</evidence>
<gene>
    <name evidence="7" type="ORF">B0A49_04460</name>
</gene>
<dbReference type="PANTHER" id="PTHR13028">
    <property type="entry name" value="RRNA PROCESSING PROTEIN EBNA1-BINDING PROTEIN-RELATED"/>
    <property type="match status" value="1"/>
</dbReference>
<feature type="compositionally biased region" description="Basic residues" evidence="6">
    <location>
        <begin position="485"/>
        <end position="506"/>
    </location>
</feature>
<feature type="compositionally biased region" description="Acidic residues" evidence="6">
    <location>
        <begin position="128"/>
        <end position="150"/>
    </location>
</feature>
<proteinExistence type="inferred from homology"/>
<evidence type="ECO:0000313" key="7">
    <source>
        <dbReference type="EMBL" id="TKA73531.1"/>
    </source>
</evidence>
<feature type="compositionally biased region" description="Low complexity" evidence="6">
    <location>
        <begin position="470"/>
        <end position="480"/>
    </location>
</feature>
<feature type="compositionally biased region" description="Acidic residues" evidence="6">
    <location>
        <begin position="160"/>
        <end position="176"/>
    </location>
</feature>
<dbReference type="STRING" id="331657.A0A4U0XBN6"/>
<feature type="region of interest" description="Disordered" evidence="6">
    <location>
        <begin position="47"/>
        <end position="68"/>
    </location>
</feature>
<feature type="region of interest" description="Disordered" evidence="6">
    <location>
        <begin position="1"/>
        <end position="26"/>
    </location>
</feature>
<evidence type="ECO:0000313" key="8">
    <source>
        <dbReference type="Proteomes" id="UP000308768"/>
    </source>
</evidence>
<evidence type="ECO:0000256" key="2">
    <source>
        <dbReference type="ARBA" id="ARBA00007336"/>
    </source>
</evidence>
<feature type="compositionally biased region" description="Acidic residues" evidence="6">
    <location>
        <begin position="188"/>
        <end position="205"/>
    </location>
</feature>
<dbReference type="GO" id="GO:0034399">
    <property type="term" value="C:nuclear periphery"/>
    <property type="evidence" value="ECO:0007669"/>
    <property type="project" value="TreeGrafter"/>
</dbReference>
<dbReference type="OrthoDB" id="443772at2759"/>
<dbReference type="Pfam" id="PF05890">
    <property type="entry name" value="Ebp2"/>
    <property type="match status" value="1"/>
</dbReference>
<dbReference type="AlphaFoldDB" id="A0A4U0XBN6"/>
<evidence type="ECO:0000256" key="6">
    <source>
        <dbReference type="SAM" id="MobiDB-lite"/>
    </source>
</evidence>
<organism evidence="7 8">
    <name type="scientific">Cryomyces minteri</name>
    <dbReference type="NCBI Taxonomy" id="331657"/>
    <lineage>
        <taxon>Eukaryota</taxon>
        <taxon>Fungi</taxon>
        <taxon>Dikarya</taxon>
        <taxon>Ascomycota</taxon>
        <taxon>Pezizomycotina</taxon>
        <taxon>Dothideomycetes</taxon>
        <taxon>Dothideomycetes incertae sedis</taxon>
        <taxon>Cryomyces</taxon>
    </lineage>
</organism>
<evidence type="ECO:0000256" key="3">
    <source>
        <dbReference type="ARBA" id="ARBA00022517"/>
    </source>
</evidence>
<dbReference type="EMBL" id="NAJN01000426">
    <property type="protein sequence ID" value="TKA73531.1"/>
    <property type="molecule type" value="Genomic_DNA"/>
</dbReference>
<protein>
    <recommendedName>
        <fullName evidence="9">rRNA-processing protein EBP2</fullName>
    </recommendedName>
</protein>
<evidence type="ECO:0000256" key="1">
    <source>
        <dbReference type="ARBA" id="ARBA00004604"/>
    </source>
</evidence>
<keyword evidence="3" id="KW-0690">Ribosome biogenesis</keyword>
<keyword evidence="5" id="KW-0539">Nucleus</keyword>
<dbReference type="GO" id="GO:0006364">
    <property type="term" value="P:rRNA processing"/>
    <property type="evidence" value="ECO:0007669"/>
    <property type="project" value="TreeGrafter"/>
</dbReference>
<dbReference type="PANTHER" id="PTHR13028:SF0">
    <property type="entry name" value="RRNA-PROCESSING PROTEIN EBP2-RELATED"/>
    <property type="match status" value="1"/>
</dbReference>
<dbReference type="GO" id="GO:0030687">
    <property type="term" value="C:preribosome, large subunit precursor"/>
    <property type="evidence" value="ECO:0007669"/>
    <property type="project" value="TreeGrafter"/>
</dbReference>
<accession>A0A4U0XBN6</accession>
<feature type="compositionally biased region" description="Polar residues" evidence="6">
    <location>
        <begin position="47"/>
        <end position="59"/>
    </location>
</feature>
<feature type="region of interest" description="Disordered" evidence="6">
    <location>
        <begin position="391"/>
        <end position="506"/>
    </location>
</feature>
<comment type="caution">
    <text evidence="7">The sequence shown here is derived from an EMBL/GenBank/DDBJ whole genome shotgun (WGS) entry which is preliminary data.</text>
</comment>
<evidence type="ECO:0008006" key="9">
    <source>
        <dbReference type="Google" id="ProtNLM"/>
    </source>
</evidence>
<dbReference type="GO" id="GO:0042273">
    <property type="term" value="P:ribosomal large subunit biogenesis"/>
    <property type="evidence" value="ECO:0007669"/>
    <property type="project" value="TreeGrafter"/>
</dbReference>
<feature type="region of interest" description="Disordered" evidence="6">
    <location>
        <begin position="83"/>
        <end position="210"/>
    </location>
</feature>
<dbReference type="InterPro" id="IPR008610">
    <property type="entry name" value="Ebp2"/>
</dbReference>
<keyword evidence="8" id="KW-1185">Reference proteome</keyword>
<keyword evidence="4" id="KW-0175">Coiled coil</keyword>
<sequence length="506" mass="54830">MEANGDASRLSGWRPTLGAGGDGLVPESFRKVAPEFRMVERRPTRLHISTNNSFTTQKMTKSKSLKLKKSLDRLQGVDYKLERQKKLQKQAEKRKRGKQAATTGAAEEDVLDGEEEVEAVGSNGVVQEGEEDETVDGAEWETDDEEDAEAGMDLSRLDDSDSDSSDEDDDDDEGEAELTAAARAGEVSDAEDDEDIPLSDIEDLSDSEKGDILPHQRLTINNAAALTRALKSIAVSTTAAPFSDHQALLTPAPIRIPDIDDDLSRELAFYAQCLDAATRARALLKAEHAPFTRPTDYFAEMVKSDEHMDKIKKKMIDEAAGKRAAADVRRQRDLKKFGKQVQVAKLQERDKAKRDMLEKVNILKRKRQGADTNQTTEEDLFDVALEDAAATEKADKAARRTSGSRGGRGGERGCRPSFSDRGGRGGGRGGRGGGGGAGRGGCEGGDGASFKRQKRDDKHGFGGKKRFGKSNDAASSADASGYSVRKMKGGKRGAPRPGKSRRTARA</sequence>